<dbReference type="InterPro" id="IPR038591">
    <property type="entry name" value="NolW-like_sf"/>
</dbReference>
<dbReference type="InterPro" id="IPR050810">
    <property type="entry name" value="Bact_Secretion_Sys_Channel"/>
</dbReference>
<dbReference type="Pfam" id="PF00263">
    <property type="entry name" value="Secretin"/>
    <property type="match status" value="1"/>
</dbReference>
<evidence type="ECO:0000256" key="3">
    <source>
        <dbReference type="ARBA" id="ARBA00023136"/>
    </source>
</evidence>
<feature type="domain" description="Type II/III secretion system secretin-like" evidence="6">
    <location>
        <begin position="438"/>
        <end position="597"/>
    </location>
</feature>
<keyword evidence="3" id="KW-0472">Membrane</keyword>
<feature type="signal peptide" evidence="5">
    <location>
        <begin position="1"/>
        <end position="28"/>
    </location>
</feature>
<dbReference type="Proteomes" id="UP001205919">
    <property type="component" value="Unassembled WGS sequence"/>
</dbReference>
<organism evidence="7 8">
    <name type="scientific">Cloacibacillus evryensis</name>
    <dbReference type="NCBI Taxonomy" id="508460"/>
    <lineage>
        <taxon>Bacteria</taxon>
        <taxon>Thermotogati</taxon>
        <taxon>Synergistota</taxon>
        <taxon>Synergistia</taxon>
        <taxon>Synergistales</taxon>
        <taxon>Synergistaceae</taxon>
        <taxon>Cloacibacillus</taxon>
    </lineage>
</organism>
<evidence type="ECO:0000256" key="1">
    <source>
        <dbReference type="ARBA" id="ARBA00004370"/>
    </source>
</evidence>
<keyword evidence="2 5" id="KW-0732">Signal</keyword>
<dbReference type="GO" id="GO:0015627">
    <property type="term" value="C:type II protein secretion system complex"/>
    <property type="evidence" value="ECO:0007669"/>
    <property type="project" value="TreeGrafter"/>
</dbReference>
<evidence type="ECO:0000256" key="4">
    <source>
        <dbReference type="RuleBase" id="RU004003"/>
    </source>
</evidence>
<name>A0AAW5K6F0_9BACT</name>
<dbReference type="GO" id="GO:0009306">
    <property type="term" value="P:protein secretion"/>
    <property type="evidence" value="ECO:0007669"/>
    <property type="project" value="InterPro"/>
</dbReference>
<dbReference type="AlphaFoldDB" id="A0AAW5K6F0"/>
<evidence type="ECO:0000256" key="5">
    <source>
        <dbReference type="SAM" id="SignalP"/>
    </source>
</evidence>
<proteinExistence type="inferred from homology"/>
<dbReference type="PANTHER" id="PTHR30332:SF24">
    <property type="entry name" value="SECRETIN GSPD-RELATED"/>
    <property type="match status" value="1"/>
</dbReference>
<feature type="chain" id="PRO_5043633144" description="Type II/III secretion system secretin-like domain-containing protein" evidence="5">
    <location>
        <begin position="29"/>
        <end position="616"/>
    </location>
</feature>
<comment type="subcellular location">
    <subcellularLocation>
        <location evidence="1">Membrane</location>
    </subcellularLocation>
</comment>
<dbReference type="Gene3D" id="3.30.1370.130">
    <property type="match status" value="1"/>
</dbReference>
<keyword evidence="8" id="KW-1185">Reference proteome</keyword>
<evidence type="ECO:0000313" key="7">
    <source>
        <dbReference type="EMBL" id="MCQ4813448.1"/>
    </source>
</evidence>
<dbReference type="Gene3D" id="3.30.1370.120">
    <property type="match status" value="1"/>
</dbReference>
<reference evidence="7 8" key="1">
    <citation type="submission" date="2022-06" db="EMBL/GenBank/DDBJ databases">
        <title>Isolation of gut microbiota from human fecal samples.</title>
        <authorList>
            <person name="Pamer E.G."/>
            <person name="Barat B."/>
            <person name="Waligurski E."/>
            <person name="Medina S."/>
            <person name="Paddock L."/>
            <person name="Mostad J."/>
        </authorList>
    </citation>
    <scope>NUCLEOTIDE SEQUENCE [LARGE SCALE GENOMIC DNA]</scope>
    <source>
        <strain evidence="7 8">DFI.9.90</strain>
    </source>
</reference>
<accession>A0AAW5K6F0</accession>
<dbReference type="InterPro" id="IPR001775">
    <property type="entry name" value="GspD/PilQ"/>
</dbReference>
<dbReference type="GO" id="GO:0016020">
    <property type="term" value="C:membrane"/>
    <property type="evidence" value="ECO:0007669"/>
    <property type="project" value="UniProtKB-SubCell"/>
</dbReference>
<dbReference type="RefSeq" id="WP_256181490.1">
    <property type="nucleotide sequence ID" value="NZ_DBEWVB010000071.1"/>
</dbReference>
<dbReference type="InterPro" id="IPR004846">
    <property type="entry name" value="T2SS/T3SS_dom"/>
</dbReference>
<comment type="caution">
    <text evidence="7">The sequence shown here is derived from an EMBL/GenBank/DDBJ whole genome shotgun (WGS) entry which is preliminary data.</text>
</comment>
<gene>
    <name evidence="7" type="ORF">NE630_03295</name>
</gene>
<sequence length="616" mass="68005">MGKQKSPHGFINYRVFMILLCAALCVLAAPHRGEAVAAEARKLDDQKPIIEGMRLHQMGATQMMIELRGTRLPLPEAVSSDNAATLVFGDTRFPRDTDRKDWWDEFEWDVFKLNLKKSEEWTQRYDFPLIEQVRVTSNDRKGVTMNIIGPKPLVLKDISGMPGSSRLRILLESPSDLTPPPLIPKARPVPAGDPLSISTPVTLELREVSLREVFRMLAKLKDLNLVLDASVPETPMTFSFKNTRFGEVFAYMLRMNDLAYSLIGKTLVVGTTDNIGKTLGQNQTRQYKVAYAEAAKLPAIIMGLVPLPKPPVVDERLRSLYVTATPEQHRQIETLMNRIDHPGKQVMIEARLIEISDGAQQEIESMIAAVYKGWIFTYGATGLGSRYTYGNGSVTPNVNPTGTTTQGALPIVGGTSDSTFPANVVDPAMKMLDAGLRAMESDNKGKVLASPSVVALDGQKATIKLTHNYLYQSGVDDNGNPEFSNQETGPTLDFTPVLGRDGFLTIKMKISTGEIVSFRKSGDSEAPETTKREVDTQVRVRNGEIFVIGGLYQENKTNNITRVPILGYIPLLGELFKSRTTKHSKSQMAFIAIPYILDIPTGAAEVVDMPSVSLYQ</sequence>
<comment type="similarity">
    <text evidence="4">Belongs to the bacterial secretin family.</text>
</comment>
<dbReference type="EMBL" id="JANFYT010000005">
    <property type="protein sequence ID" value="MCQ4813448.1"/>
    <property type="molecule type" value="Genomic_DNA"/>
</dbReference>
<protein>
    <recommendedName>
        <fullName evidence="6">Type II/III secretion system secretin-like domain-containing protein</fullName>
    </recommendedName>
</protein>
<evidence type="ECO:0000259" key="6">
    <source>
        <dbReference type="Pfam" id="PF00263"/>
    </source>
</evidence>
<evidence type="ECO:0000313" key="8">
    <source>
        <dbReference type="Proteomes" id="UP001205919"/>
    </source>
</evidence>
<dbReference type="PRINTS" id="PR00811">
    <property type="entry name" value="BCTERIALGSPD"/>
</dbReference>
<dbReference type="PANTHER" id="PTHR30332">
    <property type="entry name" value="PROBABLE GENERAL SECRETION PATHWAY PROTEIN D"/>
    <property type="match status" value="1"/>
</dbReference>
<evidence type="ECO:0000256" key="2">
    <source>
        <dbReference type="ARBA" id="ARBA00022729"/>
    </source>
</evidence>